<sequence>MTLLACPACDLLHEVPDLAPGRRARCRRCDTVIVSGQRVSLDRTLAMAVAVTVLIFFALFFPFLSISELGLSNSATLIEIALVFMSGWTAPLTIAVALTIVGIPFLRAAILVYALGPIRFGYPIPDKAAQAFRLSQALRPWAMAEIFFLGSAVALVKIIDLAHVGFGAAFWAFCAATLIIAFERNTTDSAAIWSLIDDME</sequence>
<protein>
    <submittedName>
        <fullName evidence="2">Inner membrane protein YebS</fullName>
    </submittedName>
</protein>
<dbReference type="RefSeq" id="WP_108781143.1">
    <property type="nucleotide sequence ID" value="NZ_OMKW01000001.1"/>
</dbReference>
<keyword evidence="3" id="KW-1185">Reference proteome</keyword>
<feature type="transmembrane region" description="Helical" evidence="1">
    <location>
        <begin position="162"/>
        <end position="182"/>
    </location>
</feature>
<reference evidence="2 3" key="1">
    <citation type="submission" date="2018-03" db="EMBL/GenBank/DDBJ databases">
        <authorList>
            <person name="Keele B.F."/>
        </authorList>
    </citation>
    <scope>NUCLEOTIDE SEQUENCE [LARGE SCALE GENOMIC DNA]</scope>
    <source>
        <strain evidence="2 3">CeCT 8812</strain>
    </source>
</reference>
<evidence type="ECO:0000256" key="1">
    <source>
        <dbReference type="SAM" id="Phobius"/>
    </source>
</evidence>
<dbReference type="Proteomes" id="UP000244932">
    <property type="component" value="Unassembled WGS sequence"/>
</dbReference>
<feature type="transmembrane region" description="Helical" evidence="1">
    <location>
        <begin position="94"/>
        <end position="116"/>
    </location>
</feature>
<evidence type="ECO:0000313" key="3">
    <source>
        <dbReference type="Proteomes" id="UP000244932"/>
    </source>
</evidence>
<organism evidence="2 3">
    <name type="scientific">Pontivivens insulae</name>
    <dbReference type="NCBI Taxonomy" id="1639689"/>
    <lineage>
        <taxon>Bacteria</taxon>
        <taxon>Pseudomonadati</taxon>
        <taxon>Pseudomonadota</taxon>
        <taxon>Alphaproteobacteria</taxon>
        <taxon>Rhodobacterales</taxon>
        <taxon>Paracoccaceae</taxon>
        <taxon>Pontivivens</taxon>
    </lineage>
</organism>
<feature type="transmembrane region" description="Helical" evidence="1">
    <location>
        <begin position="45"/>
        <end position="64"/>
    </location>
</feature>
<proteinExistence type="predicted"/>
<accession>A0A2R8A879</accession>
<name>A0A2R8A879_9RHOB</name>
<keyword evidence="1" id="KW-0812">Transmembrane</keyword>
<evidence type="ECO:0000313" key="2">
    <source>
        <dbReference type="EMBL" id="SPF28439.1"/>
    </source>
</evidence>
<dbReference type="OrthoDB" id="5291921at2"/>
<feature type="transmembrane region" description="Helical" evidence="1">
    <location>
        <begin position="137"/>
        <end position="156"/>
    </location>
</feature>
<dbReference type="InterPro" id="IPR007498">
    <property type="entry name" value="PqiA-like"/>
</dbReference>
<dbReference type="AlphaFoldDB" id="A0A2R8A879"/>
<dbReference type="EMBL" id="OMKW01000001">
    <property type="protein sequence ID" value="SPF28439.1"/>
    <property type="molecule type" value="Genomic_DNA"/>
</dbReference>
<keyword evidence="1" id="KW-0472">Membrane</keyword>
<keyword evidence="1" id="KW-1133">Transmembrane helix</keyword>
<gene>
    <name evidence="2" type="primary">yebS</name>
    <name evidence="2" type="ORF">POI8812_00739</name>
</gene>
<dbReference type="Pfam" id="PF04403">
    <property type="entry name" value="PqiA"/>
    <property type="match status" value="1"/>
</dbReference>